<evidence type="ECO:0000256" key="1">
    <source>
        <dbReference type="ARBA" id="ARBA00023125"/>
    </source>
</evidence>
<evidence type="ECO:0000256" key="2">
    <source>
        <dbReference type="SAM" id="MobiDB-lite"/>
    </source>
</evidence>
<dbReference type="PROSITE" id="PS51253">
    <property type="entry name" value="HTH_CENPB"/>
    <property type="match status" value="1"/>
</dbReference>
<name>F0WVM6_9STRA</name>
<dbReference type="GO" id="GO:0005634">
    <property type="term" value="C:nucleus"/>
    <property type="evidence" value="ECO:0007669"/>
    <property type="project" value="TreeGrafter"/>
</dbReference>
<dbReference type="PANTHER" id="PTHR19303">
    <property type="entry name" value="TRANSPOSON"/>
    <property type="match status" value="1"/>
</dbReference>
<dbReference type="EMBL" id="FR824344">
    <property type="protein sequence ID" value="CCA25469.1"/>
    <property type="molecule type" value="Genomic_DNA"/>
</dbReference>
<dbReference type="InterPro" id="IPR006600">
    <property type="entry name" value="HTH_CenpB_DNA-bd_dom"/>
</dbReference>
<reference evidence="4" key="2">
    <citation type="submission" date="2011-02" db="EMBL/GenBank/DDBJ databases">
        <authorList>
            <person name="MacLean D."/>
        </authorList>
    </citation>
    <scope>NUCLEOTIDE SEQUENCE</scope>
</reference>
<dbReference type="InterPro" id="IPR050863">
    <property type="entry name" value="CenT-Element_Derived"/>
</dbReference>
<dbReference type="GO" id="GO:0003677">
    <property type="term" value="F:DNA binding"/>
    <property type="evidence" value="ECO:0007669"/>
    <property type="project" value="UniProtKB-KW"/>
</dbReference>
<dbReference type="Gene3D" id="1.10.10.60">
    <property type="entry name" value="Homeodomain-like"/>
    <property type="match status" value="1"/>
</dbReference>
<evidence type="ECO:0000313" key="4">
    <source>
        <dbReference type="EMBL" id="CCA25469.1"/>
    </source>
</evidence>
<dbReference type="PANTHER" id="PTHR19303:SF57">
    <property type="entry name" value="HTH CENPB-TYPE DOMAIN-CONTAINING PROTEIN"/>
    <property type="match status" value="1"/>
</dbReference>
<evidence type="ECO:0000259" key="3">
    <source>
        <dbReference type="PROSITE" id="PS51253"/>
    </source>
</evidence>
<accession>F0WVM6</accession>
<dbReference type="HOGENOM" id="CLU_031434_0_1_1"/>
<dbReference type="Pfam" id="PF03221">
    <property type="entry name" value="HTH_Tnp_Tc5"/>
    <property type="match status" value="1"/>
</dbReference>
<sequence>MAAKERAKYNQRERQEGTATSISVEIEREIVAWMNERRKDGIPVSSTMLRVRAIKIAEETGVDGILVSWSWRRAFMHRHKMFIRARMRQGQDTTGESESAIRSFSKLVLHTKERLGVSKVYSANQTAIFFEYLPKHTIYNRGRKTVLLRCAGKDKERLTAMLLDDSDGNKYSPFVVVKSRRSKNDDQQAENDLHRRGFGRRIWRDILHTPASSHLKSTGTRRGRSANEPPVILLWDDMSAHWTKDVMEFAARQRPADVAWNKPLKDRLRVKWTSKLYVRIKNNDKVVAPRRYDVMEWMVEAWSALSSHTLVNGFRKYWLLPSSMDNSSAADDAYGIADVVVDHGLLDALVARRVVEPGRVRDEDDIEWTSDSEEIQQSQ</sequence>
<organism evidence="4">
    <name type="scientific">Albugo laibachii Nc14</name>
    <dbReference type="NCBI Taxonomy" id="890382"/>
    <lineage>
        <taxon>Eukaryota</taxon>
        <taxon>Sar</taxon>
        <taxon>Stramenopiles</taxon>
        <taxon>Oomycota</taxon>
        <taxon>Peronosporomycetes</taxon>
        <taxon>Albuginales</taxon>
        <taxon>Albuginaceae</taxon>
        <taxon>Albugo</taxon>
    </lineage>
</organism>
<keyword evidence="1" id="KW-0238">DNA-binding</keyword>
<feature type="compositionally biased region" description="Basic and acidic residues" evidence="2">
    <location>
        <begin position="1"/>
        <end position="16"/>
    </location>
</feature>
<dbReference type="AlphaFoldDB" id="F0WVM6"/>
<feature type="region of interest" description="Disordered" evidence="2">
    <location>
        <begin position="1"/>
        <end position="20"/>
    </location>
</feature>
<reference evidence="4" key="1">
    <citation type="journal article" date="2011" name="PLoS Biol.">
        <title>Gene gain and loss during evolution of obligate parasitism in the white rust pathogen of Arabidopsis thaliana.</title>
        <authorList>
            <person name="Kemen E."/>
            <person name="Gardiner A."/>
            <person name="Schultz-Larsen T."/>
            <person name="Kemen A.C."/>
            <person name="Balmuth A.L."/>
            <person name="Robert-Seilaniantz A."/>
            <person name="Bailey K."/>
            <person name="Holub E."/>
            <person name="Studholme D.J."/>
            <person name="Maclean D."/>
            <person name="Jones J.D."/>
        </authorList>
    </citation>
    <scope>NUCLEOTIDE SEQUENCE</scope>
</reference>
<protein>
    <submittedName>
        <fullName evidence="4">Uncharacterized protein AlNc14C299G10362</fullName>
    </submittedName>
</protein>
<dbReference type="InterPro" id="IPR009057">
    <property type="entry name" value="Homeodomain-like_sf"/>
</dbReference>
<feature type="domain" description="HTH CENPB-type" evidence="3">
    <location>
        <begin position="14"/>
        <end position="85"/>
    </location>
</feature>
<gene>
    <name evidence="4" type="primary">AlNc14C299G10362</name>
    <name evidence="4" type="ORF">ALNC14_116130</name>
</gene>
<dbReference type="SUPFAM" id="SSF46689">
    <property type="entry name" value="Homeodomain-like"/>
    <property type="match status" value="1"/>
</dbReference>
<proteinExistence type="predicted"/>